<organism evidence="2 3">
    <name type="scientific">Brumimicrobium aurantiacum</name>
    <dbReference type="NCBI Taxonomy" id="1737063"/>
    <lineage>
        <taxon>Bacteria</taxon>
        <taxon>Pseudomonadati</taxon>
        <taxon>Bacteroidota</taxon>
        <taxon>Flavobacteriia</taxon>
        <taxon>Flavobacteriales</taxon>
        <taxon>Crocinitomicaceae</taxon>
        <taxon>Brumimicrobium</taxon>
    </lineage>
</organism>
<sequence>MKTKYYLFLVAFLGTLLFESCAIEKRKHLKGWHIALKSTKNNQSQISKHSIVSVKPMPKLNKDTSDLRIEKLPDVYQASNEVLLTSEIIDIPIEQKSTQENEVNNLNRLKIEHKNSNVKTEITKVNNDIQSNNSKEKQEDKSEKKGRFFGSFLGALAGLIALPFLFVFSWVFLSGDYEDDIEWIASSKDSVFKSAFKRSFNGVVKVGFTVLTIALMLFVASLIIAFLYVEAGIIGVILGIAAIVLLLVLLAYLFDKFLSFILPGY</sequence>
<dbReference type="AlphaFoldDB" id="A0A3E1EYQ3"/>
<feature type="transmembrane region" description="Helical" evidence="1">
    <location>
        <begin position="203"/>
        <end position="227"/>
    </location>
</feature>
<protein>
    <submittedName>
        <fullName evidence="2">Uncharacterized protein</fullName>
    </submittedName>
</protein>
<comment type="caution">
    <text evidence="2">The sequence shown here is derived from an EMBL/GenBank/DDBJ whole genome shotgun (WGS) entry which is preliminary data.</text>
</comment>
<proteinExistence type="predicted"/>
<evidence type="ECO:0000313" key="2">
    <source>
        <dbReference type="EMBL" id="RFC54613.1"/>
    </source>
</evidence>
<dbReference type="RefSeq" id="WP_116880448.1">
    <property type="nucleotide sequence ID" value="NZ_QURB01000003.1"/>
</dbReference>
<dbReference type="EMBL" id="QURB01000003">
    <property type="protein sequence ID" value="RFC54613.1"/>
    <property type="molecule type" value="Genomic_DNA"/>
</dbReference>
<name>A0A3E1EYQ3_9FLAO</name>
<feature type="transmembrane region" description="Helical" evidence="1">
    <location>
        <begin position="148"/>
        <end position="173"/>
    </location>
</feature>
<evidence type="ECO:0000313" key="3">
    <source>
        <dbReference type="Proteomes" id="UP000257127"/>
    </source>
</evidence>
<accession>A0A3E1EYQ3</accession>
<feature type="transmembrane region" description="Helical" evidence="1">
    <location>
        <begin position="233"/>
        <end position="254"/>
    </location>
</feature>
<gene>
    <name evidence="2" type="ORF">DXU93_06390</name>
</gene>
<dbReference type="Proteomes" id="UP000257127">
    <property type="component" value="Unassembled WGS sequence"/>
</dbReference>
<keyword evidence="1" id="KW-0472">Membrane</keyword>
<keyword evidence="1" id="KW-0812">Transmembrane</keyword>
<evidence type="ECO:0000256" key="1">
    <source>
        <dbReference type="SAM" id="Phobius"/>
    </source>
</evidence>
<keyword evidence="3" id="KW-1185">Reference proteome</keyword>
<keyword evidence="1" id="KW-1133">Transmembrane helix</keyword>
<reference evidence="2 3" key="1">
    <citation type="submission" date="2018-08" db="EMBL/GenBank/DDBJ databases">
        <title>The draft genome squence of Brumimicrobium sp. N62.</title>
        <authorList>
            <person name="Du Z.-J."/>
            <person name="Luo H.-R."/>
        </authorList>
    </citation>
    <scope>NUCLEOTIDE SEQUENCE [LARGE SCALE GENOMIC DNA]</scope>
    <source>
        <strain evidence="2 3">N62</strain>
    </source>
</reference>